<dbReference type="RefSeq" id="WP_138220650.1">
    <property type="nucleotide sequence ID" value="NZ_VAUO01000008.1"/>
</dbReference>
<comment type="caution">
    <text evidence="2">The sequence shown here is derived from an EMBL/GenBank/DDBJ whole genome shotgun (WGS) entry which is preliminary data.</text>
</comment>
<accession>A0A5R8YWE3</accession>
<organism evidence="2 3">
    <name type="scientific">Pseudomonas mosselii</name>
    <dbReference type="NCBI Taxonomy" id="78327"/>
    <lineage>
        <taxon>Bacteria</taxon>
        <taxon>Pseudomonadati</taxon>
        <taxon>Pseudomonadota</taxon>
        <taxon>Gammaproteobacteria</taxon>
        <taxon>Pseudomonadales</taxon>
        <taxon>Pseudomonadaceae</taxon>
        <taxon>Pseudomonas</taxon>
    </lineage>
</organism>
<feature type="compositionally biased region" description="Polar residues" evidence="1">
    <location>
        <begin position="1"/>
        <end position="19"/>
    </location>
</feature>
<dbReference type="EMBL" id="VAUO01000008">
    <property type="protein sequence ID" value="TLP57307.1"/>
    <property type="molecule type" value="Genomic_DNA"/>
</dbReference>
<evidence type="ECO:0008006" key="4">
    <source>
        <dbReference type="Google" id="ProtNLM"/>
    </source>
</evidence>
<evidence type="ECO:0000313" key="3">
    <source>
        <dbReference type="Proteomes" id="UP000309819"/>
    </source>
</evidence>
<proteinExistence type="predicted"/>
<evidence type="ECO:0000256" key="1">
    <source>
        <dbReference type="SAM" id="MobiDB-lite"/>
    </source>
</evidence>
<keyword evidence="3" id="KW-1185">Reference proteome</keyword>
<protein>
    <recommendedName>
        <fullName evidence="4">DUF1217 domain-containing protein</fullName>
    </recommendedName>
</protein>
<gene>
    <name evidence="2" type="ORF">FEM01_16995</name>
</gene>
<name>A0A5R8YWE3_9PSED</name>
<dbReference type="Proteomes" id="UP000309819">
    <property type="component" value="Unassembled WGS sequence"/>
</dbReference>
<sequence length="296" mass="32110">MLNINSTSAHQPSTASITSVKIKEGSARAENTAATDPLTRDDLQISDEAKVLMSLYESAGGYVRGQHMERYAGPVNGISPPSAYVNVERYNSYLFDKAAEDMVSSAKSLGFTLEKSDVLAQLKKDNSDIASIKYDDKARQEKLGSMNVMSSLSLADVDSFTDVYITAMENGLDLEKVELLAFERAVQNHWGGRLKEGDAFPLGWDFSETDPEKIEAAKFKVSESVTQQVAEIRAKLQGNLGLSNDFLQYLLNPRIGVASGAGFSLDFLSKLVDIHNQQTLAPAAASASPAVTREGQ</sequence>
<dbReference type="OrthoDB" id="9991328at2"/>
<dbReference type="AlphaFoldDB" id="A0A5R8YWE3"/>
<reference evidence="2 3" key="1">
    <citation type="submission" date="2019-05" db="EMBL/GenBank/DDBJ databases">
        <title>Pseudomonas sp. SC006 isolated from lettuce that can produce HBGAs.</title>
        <authorList>
            <person name="Wang D."/>
            <person name="Liao N."/>
            <person name="Liu D."/>
            <person name="Zhang Z."/>
            <person name="Zou S."/>
        </authorList>
    </citation>
    <scope>NUCLEOTIDE SEQUENCE [LARGE SCALE GENOMIC DNA]</scope>
    <source>
        <strain evidence="2 3">SC006</strain>
    </source>
</reference>
<evidence type="ECO:0000313" key="2">
    <source>
        <dbReference type="EMBL" id="TLP57307.1"/>
    </source>
</evidence>
<feature type="region of interest" description="Disordered" evidence="1">
    <location>
        <begin position="1"/>
        <end position="38"/>
    </location>
</feature>